<dbReference type="EMBL" id="MN739602">
    <property type="protein sequence ID" value="QHT15159.1"/>
    <property type="molecule type" value="Genomic_DNA"/>
</dbReference>
<protein>
    <submittedName>
        <fullName evidence="2">Uncharacterized protein</fullName>
    </submittedName>
</protein>
<reference evidence="2" key="1">
    <citation type="journal article" date="2020" name="Nature">
        <title>Giant virus diversity and host interactions through global metagenomics.</title>
        <authorList>
            <person name="Schulz F."/>
            <person name="Roux S."/>
            <person name="Paez-Espino D."/>
            <person name="Jungbluth S."/>
            <person name="Walsh D.A."/>
            <person name="Denef V.J."/>
            <person name="McMahon K.D."/>
            <person name="Konstantinidis K.T."/>
            <person name="Eloe-Fadrosh E.A."/>
            <person name="Kyrpides N.C."/>
            <person name="Woyke T."/>
        </authorList>
    </citation>
    <scope>NUCLEOTIDE SEQUENCE</scope>
    <source>
        <strain evidence="2">GVMAG-M-3300023174-144</strain>
    </source>
</reference>
<evidence type="ECO:0000256" key="1">
    <source>
        <dbReference type="SAM" id="Coils"/>
    </source>
</evidence>
<feature type="coiled-coil region" evidence="1">
    <location>
        <begin position="1"/>
        <end position="28"/>
    </location>
</feature>
<organism evidence="2">
    <name type="scientific">viral metagenome</name>
    <dbReference type="NCBI Taxonomy" id="1070528"/>
    <lineage>
        <taxon>unclassified sequences</taxon>
        <taxon>metagenomes</taxon>
        <taxon>organismal metagenomes</taxon>
    </lineage>
</organism>
<accession>A0A6C0DGT7</accession>
<dbReference type="AlphaFoldDB" id="A0A6C0DGT7"/>
<sequence>MEDLLNKIKQLEEKNAILEKELIETKEHLKKYTAPKRSKVYYENHKEEIQLKTKDRTIPPDKKKEYNKNYYLRKKEKIKEHII</sequence>
<keyword evidence="1" id="KW-0175">Coiled coil</keyword>
<evidence type="ECO:0000313" key="2">
    <source>
        <dbReference type="EMBL" id="QHT15159.1"/>
    </source>
</evidence>
<name>A0A6C0DGT7_9ZZZZ</name>
<proteinExistence type="predicted"/>